<proteinExistence type="predicted"/>
<feature type="region of interest" description="Disordered" evidence="1">
    <location>
        <begin position="75"/>
        <end position="107"/>
    </location>
</feature>
<accession>A0AAN7Q9J9</accession>
<dbReference type="PANTHER" id="PTHR10773:SF19">
    <property type="match status" value="1"/>
</dbReference>
<name>A0AAN7Q9J9_9COLE</name>
<dbReference type="PANTHER" id="PTHR10773">
    <property type="entry name" value="DNA-DIRECTED RNA POLYMERASES I, II, AND III SUBUNIT RPABC2"/>
    <property type="match status" value="1"/>
</dbReference>
<dbReference type="AlphaFoldDB" id="A0AAN7Q9J9"/>
<evidence type="ECO:0000313" key="3">
    <source>
        <dbReference type="Proteomes" id="UP001353858"/>
    </source>
</evidence>
<organism evidence="2 3">
    <name type="scientific">Aquatica leii</name>
    <dbReference type="NCBI Taxonomy" id="1421715"/>
    <lineage>
        <taxon>Eukaryota</taxon>
        <taxon>Metazoa</taxon>
        <taxon>Ecdysozoa</taxon>
        <taxon>Arthropoda</taxon>
        <taxon>Hexapoda</taxon>
        <taxon>Insecta</taxon>
        <taxon>Pterygota</taxon>
        <taxon>Neoptera</taxon>
        <taxon>Endopterygota</taxon>
        <taxon>Coleoptera</taxon>
        <taxon>Polyphaga</taxon>
        <taxon>Elateriformia</taxon>
        <taxon>Elateroidea</taxon>
        <taxon>Lampyridae</taxon>
        <taxon>Luciolinae</taxon>
        <taxon>Aquatica</taxon>
    </lineage>
</organism>
<feature type="compositionally biased region" description="Acidic residues" evidence="1">
    <location>
        <begin position="79"/>
        <end position="91"/>
    </location>
</feature>
<sequence>MNTHSLSLLINFPDDNGSNKPTSDLATGNICCKSKAAAQKLHSQECLEDFCVNTRFKYHTLQNVLISSIRDKEIIENTDSSDPEPFEDSGDEYVPINESSDTDEGQEEQFENINLLPEEVYMSVSGNKTITAKQLKAACTCKQKCFQKITPEEIQSLFTDFYKFSSSGQNQFVANSIEEEGKQVQRLRRNDGKQSRRNFTRKYFLTKKRLKKARLIVENKRSSEGKICPEDRRGKHENHPKVSENDKLLIKEHINLFPAYHSHYSRSHTQKKYLSPDLSIAEMYRLYTSCIEKYLSRNSTYHKPKNDTLAKCDKFAIQLKCCQSEIERISIEKEKNIHLHLADSAYQSKRRDNEECQNNPGYVAISFDLQKCLPAPYLRSGMCFYNCQLWTFNLTIYQTIGKESSALCYLWNETVAGGGGQEIGSCIYHYLHNLSENNNDVPTYTESKNLIINHKFFEVGHTHMEADSIHAAIVKAKKRTTADIELPRDWANLIRFVPRKPPIIVIELEQKAFLNFKSWLNTYYVDWKKNTLNETMQWLQIKWMQYSTDNLNILYKHSFESQFKIFDISRRHTKTRQGNLLTLLPLNNELLPLSTEKLTD</sequence>
<gene>
    <name evidence="2" type="ORF">RN001_003453</name>
</gene>
<reference evidence="3" key="1">
    <citation type="submission" date="2023-01" db="EMBL/GenBank/DDBJ databases">
        <title>Key to firefly adult light organ development and bioluminescence: homeobox transcription factors regulate luciferase expression and transportation to peroxisome.</title>
        <authorList>
            <person name="Fu X."/>
        </authorList>
    </citation>
    <scope>NUCLEOTIDE SEQUENCE [LARGE SCALE GENOMIC DNA]</scope>
</reference>
<dbReference type="Proteomes" id="UP001353858">
    <property type="component" value="Unassembled WGS sequence"/>
</dbReference>
<evidence type="ECO:0000256" key="1">
    <source>
        <dbReference type="SAM" id="MobiDB-lite"/>
    </source>
</evidence>
<keyword evidence="3" id="KW-1185">Reference proteome</keyword>
<evidence type="ECO:0000313" key="2">
    <source>
        <dbReference type="EMBL" id="KAK4887182.1"/>
    </source>
</evidence>
<dbReference type="EMBL" id="JARPUR010000001">
    <property type="protein sequence ID" value="KAK4887182.1"/>
    <property type="molecule type" value="Genomic_DNA"/>
</dbReference>
<protein>
    <submittedName>
        <fullName evidence="2">Uncharacterized protein</fullName>
    </submittedName>
</protein>
<comment type="caution">
    <text evidence="2">The sequence shown here is derived from an EMBL/GenBank/DDBJ whole genome shotgun (WGS) entry which is preliminary data.</text>
</comment>